<dbReference type="InterPro" id="IPR043502">
    <property type="entry name" value="DNA/RNA_pol_sf"/>
</dbReference>
<dbReference type="GO" id="GO:0003887">
    <property type="term" value="F:DNA-directed DNA polymerase activity"/>
    <property type="evidence" value="ECO:0007669"/>
    <property type="project" value="InterPro"/>
</dbReference>
<accession>A0AAW2BTM2</accession>
<evidence type="ECO:0000313" key="6">
    <source>
        <dbReference type="EMBL" id="KAK9988502.1"/>
    </source>
</evidence>
<feature type="domain" description="UmuC" evidence="5">
    <location>
        <begin position="393"/>
        <end position="573"/>
    </location>
</feature>
<dbReference type="SUPFAM" id="SSF52113">
    <property type="entry name" value="BRCT domain"/>
    <property type="match status" value="1"/>
</dbReference>
<evidence type="ECO:0000259" key="5">
    <source>
        <dbReference type="PROSITE" id="PS50173"/>
    </source>
</evidence>
<keyword evidence="1" id="KW-0237">DNA synthesis</keyword>
<dbReference type="GO" id="GO:0070987">
    <property type="term" value="P:error-free translesion synthesis"/>
    <property type="evidence" value="ECO:0007669"/>
    <property type="project" value="TreeGrafter"/>
</dbReference>
<gene>
    <name evidence="6" type="ORF">SO802_028741</name>
</gene>
<dbReference type="PANTHER" id="PTHR45990">
    <property type="entry name" value="DNA REPAIR PROTEIN REV1"/>
    <property type="match status" value="1"/>
</dbReference>
<feature type="compositionally biased region" description="Basic and acidic residues" evidence="3">
    <location>
        <begin position="1"/>
        <end position="12"/>
    </location>
</feature>
<dbReference type="Pfam" id="PF00533">
    <property type="entry name" value="BRCT"/>
    <property type="match status" value="1"/>
</dbReference>
<evidence type="ECO:0008006" key="8">
    <source>
        <dbReference type="Google" id="ProtNLM"/>
    </source>
</evidence>
<dbReference type="PANTHER" id="PTHR45990:SF1">
    <property type="entry name" value="DNA REPAIR PROTEIN REV1"/>
    <property type="match status" value="1"/>
</dbReference>
<dbReference type="FunFam" id="3.40.50.10190:FF:000011">
    <property type="entry name" value="DNA repair protein REV1"/>
    <property type="match status" value="1"/>
</dbReference>
<evidence type="ECO:0000313" key="7">
    <source>
        <dbReference type="Proteomes" id="UP001459277"/>
    </source>
</evidence>
<dbReference type="InterPro" id="IPR036420">
    <property type="entry name" value="BRCT_dom_sf"/>
</dbReference>
<feature type="region of interest" description="Disordered" evidence="3">
    <location>
        <begin position="1"/>
        <end position="62"/>
    </location>
</feature>
<dbReference type="InterPro" id="IPR053848">
    <property type="entry name" value="IMS_HHH_1"/>
</dbReference>
<dbReference type="Gene3D" id="3.40.1170.60">
    <property type="match status" value="1"/>
</dbReference>
<dbReference type="CDD" id="cd17719">
    <property type="entry name" value="BRCT_Rev1"/>
    <property type="match status" value="1"/>
</dbReference>
<dbReference type="Pfam" id="PF21999">
    <property type="entry name" value="IMS_HHH_1"/>
    <property type="match status" value="1"/>
</dbReference>
<keyword evidence="2" id="KW-0175">Coiled coil</keyword>
<sequence>MSMESTRSDNSAKRSFNNNRNSASSNSNSNPSNKKKKTSQKTLGVAWGSNSRSSSRSSFSNSPFSNFGSYMVEKNRKLQNQFEAEASTSSHGGSGSVKPIFDGVSIFVDGFTVPSSQELRGYMLKHGGRFENYFSRRHVTHIICSNLPDSKIKNLRSFSRGLPVVKPAWILESVAANKLLSWVPYQLDQLANNQPKLSSFFTLRRSSVSNSASTHAPCQVNPEAEDSLKVGTSGDTYFSEVSEPFEHRKQISRESDDLVNENSKASLVEEPASSSGKPCEVAMGIPSNIDAEDESSVKNDLQSSHYQPAALVSSNCINNQNMKGLPSSMVSEPSNQSHSTLGDPNFVENYFKNSRLHFIGTWRNRYRKRFHSLSNGFNCTSSNIKASPLKTAIMHVDMDCFFVSVVIRNHPELRDKPVAVCHSDNTKGTAEISSANYPARDYGIKAGMFVRNAKALCPHLVIFPYNFEAYEEVADQFYNVLHKHGNKVQAVSCDEAFLDVTDSEGDPQLLASKIRREIFETTRCTASAGIAGNMLMARLATRTAKPDGQCYIPPERVDDYLSELPIKALPGIGHVLEEKLKKQNVWTCGQLRMISKDSLQKDFGLKTGEMLWNYSRGVDNRLVGLIQESKSVGAEVNWGVRFKDVKDVGSKLPFKPLQGGFIALARMWSGRAHFYPQDVKEIRGVGLQVSRLESTENSKQGLERNSLKSWLTSASARTEELCKNNYVAKESFNQGCEGEGDETLGQLCGNSVGLSIQMDSNTSNVAACLNEVSVLPPLCHLDMGVLKSLPPELFSELNEIYGGKLVDLIAKNKGKTENINHTLSAYSHQKIEGAMKEGQAALLSSMVFQNEIPVENKAKQHRAKEVPAVSGAESFVPASGLKKTDLIPSSLSQVDTAVLQQLPEELKVDILEHLPAHRMQVFSPNVLLDPTEIRLEALCTKTAENNSGSKDFVLDNNLWVGIPPQWVDKFKVSNCLILNILAEMYYKSGSTGNLSPILRRISSVSLHQLDAFQDGWDEATYILCELLKQYIKLKIELDIEEIYVCFRLLRRFAMKSELFIQVYNIVSPYLQVGEKVVCESIYLYTCKTLVSLAARITALYSLPKVFPMPHQNLLTFSFGDEQLAIAQLVLCSPIIIGWSVRLWVLDPLENHKLEACMKVLCLQAYEPDKTVQALSSFSKQAIFGPSFSFINFITGPNPSITGDNSLVAKMVWYIDVNGGGGGGDVGVGVALMLTDSCGGGGGGDREEFKTKLLRMKQVLLEILYLENQQYAKQKKDMEIRVMKGKQEMMKRLRAAAHLKKMENMNDELQQKKIK</sequence>
<dbReference type="GO" id="GO:0006281">
    <property type="term" value="P:DNA repair"/>
    <property type="evidence" value="ECO:0007669"/>
    <property type="project" value="InterPro"/>
</dbReference>
<feature type="compositionally biased region" description="Low complexity" evidence="3">
    <location>
        <begin position="48"/>
        <end position="62"/>
    </location>
</feature>
<dbReference type="GO" id="GO:0005634">
    <property type="term" value="C:nucleus"/>
    <property type="evidence" value="ECO:0007669"/>
    <property type="project" value="TreeGrafter"/>
</dbReference>
<dbReference type="EMBL" id="JAZDWU010000010">
    <property type="protein sequence ID" value="KAK9988502.1"/>
    <property type="molecule type" value="Genomic_DNA"/>
</dbReference>
<evidence type="ECO:0000256" key="2">
    <source>
        <dbReference type="SAM" id="Coils"/>
    </source>
</evidence>
<organism evidence="6 7">
    <name type="scientific">Lithocarpus litseifolius</name>
    <dbReference type="NCBI Taxonomy" id="425828"/>
    <lineage>
        <taxon>Eukaryota</taxon>
        <taxon>Viridiplantae</taxon>
        <taxon>Streptophyta</taxon>
        <taxon>Embryophyta</taxon>
        <taxon>Tracheophyta</taxon>
        <taxon>Spermatophyta</taxon>
        <taxon>Magnoliopsida</taxon>
        <taxon>eudicotyledons</taxon>
        <taxon>Gunneridae</taxon>
        <taxon>Pentapetalae</taxon>
        <taxon>rosids</taxon>
        <taxon>fabids</taxon>
        <taxon>Fagales</taxon>
        <taxon>Fagaceae</taxon>
        <taxon>Lithocarpus</taxon>
    </lineage>
</organism>
<keyword evidence="7" id="KW-1185">Reference proteome</keyword>
<dbReference type="Gene3D" id="6.10.250.1490">
    <property type="match status" value="1"/>
</dbReference>
<dbReference type="Pfam" id="PF00817">
    <property type="entry name" value="IMS"/>
    <property type="match status" value="1"/>
</dbReference>
<dbReference type="Gene3D" id="3.40.50.10190">
    <property type="entry name" value="BRCT domain"/>
    <property type="match status" value="1"/>
</dbReference>
<feature type="region of interest" description="Disordered" evidence="3">
    <location>
        <begin position="250"/>
        <end position="279"/>
    </location>
</feature>
<dbReference type="SMART" id="SM00292">
    <property type="entry name" value="BRCT"/>
    <property type="match status" value="1"/>
</dbReference>
<evidence type="ECO:0000256" key="1">
    <source>
        <dbReference type="ARBA" id="ARBA00022634"/>
    </source>
</evidence>
<dbReference type="Proteomes" id="UP001459277">
    <property type="component" value="Unassembled WGS sequence"/>
</dbReference>
<dbReference type="PROSITE" id="PS50173">
    <property type="entry name" value="UMUC"/>
    <property type="match status" value="1"/>
</dbReference>
<dbReference type="FunFam" id="3.40.1170.60:FF:000004">
    <property type="entry name" value="DNA repair protein REV1"/>
    <property type="match status" value="1"/>
</dbReference>
<comment type="caution">
    <text evidence="6">The sequence shown here is derived from an EMBL/GenBank/DDBJ whole genome shotgun (WGS) entry which is preliminary data.</text>
</comment>
<dbReference type="GO" id="GO:0017125">
    <property type="term" value="F:deoxycytidyl transferase activity"/>
    <property type="evidence" value="ECO:0007669"/>
    <property type="project" value="TreeGrafter"/>
</dbReference>
<dbReference type="Gene3D" id="1.10.150.20">
    <property type="entry name" value="5' to 3' exonuclease, C-terminal subdomain"/>
    <property type="match status" value="1"/>
</dbReference>
<dbReference type="InterPro" id="IPR001357">
    <property type="entry name" value="BRCT_dom"/>
</dbReference>
<dbReference type="Gene3D" id="3.30.70.270">
    <property type="match status" value="1"/>
</dbReference>
<evidence type="ECO:0000259" key="4">
    <source>
        <dbReference type="PROSITE" id="PS50172"/>
    </source>
</evidence>
<reference evidence="6 7" key="1">
    <citation type="submission" date="2024-01" db="EMBL/GenBank/DDBJ databases">
        <title>A telomere-to-telomere, gap-free genome of sweet tea (Lithocarpus litseifolius).</title>
        <authorList>
            <person name="Zhou J."/>
        </authorList>
    </citation>
    <scope>NUCLEOTIDE SEQUENCE [LARGE SCALE GENOMIC DNA]</scope>
    <source>
        <strain evidence="6">Zhou-2022a</strain>
        <tissue evidence="6">Leaf</tissue>
    </source>
</reference>
<dbReference type="InterPro" id="IPR001126">
    <property type="entry name" value="UmuC"/>
</dbReference>
<dbReference type="SUPFAM" id="SSF56672">
    <property type="entry name" value="DNA/RNA polymerases"/>
    <property type="match status" value="1"/>
</dbReference>
<proteinExistence type="predicted"/>
<feature type="coiled-coil region" evidence="2">
    <location>
        <begin position="1260"/>
        <end position="1314"/>
    </location>
</feature>
<protein>
    <recommendedName>
        <fullName evidence="8">DNA repair protein REV1</fullName>
    </recommendedName>
</protein>
<dbReference type="GO" id="GO:0042276">
    <property type="term" value="P:error-prone translesion synthesis"/>
    <property type="evidence" value="ECO:0007669"/>
    <property type="project" value="TreeGrafter"/>
</dbReference>
<name>A0AAW2BTM2_9ROSI</name>
<feature type="domain" description="BRCT" evidence="4">
    <location>
        <begin position="96"/>
        <end position="187"/>
    </location>
</feature>
<evidence type="ECO:0000256" key="3">
    <source>
        <dbReference type="SAM" id="MobiDB-lite"/>
    </source>
</evidence>
<dbReference type="InterPro" id="IPR043128">
    <property type="entry name" value="Rev_trsase/Diguanyl_cyclase"/>
</dbReference>
<dbReference type="FunFam" id="3.30.70.270:FF:000019">
    <property type="entry name" value="DNA repair protein REV1"/>
    <property type="match status" value="1"/>
</dbReference>
<feature type="compositionally biased region" description="Low complexity" evidence="3">
    <location>
        <begin position="13"/>
        <end position="32"/>
    </location>
</feature>
<dbReference type="PROSITE" id="PS50172">
    <property type="entry name" value="BRCT"/>
    <property type="match status" value="1"/>
</dbReference>